<organism evidence="10 11">
    <name type="scientific">Moellerella wisconsensis ATCC 35017</name>
    <dbReference type="NCBI Taxonomy" id="1354267"/>
    <lineage>
        <taxon>Bacteria</taxon>
        <taxon>Pseudomonadati</taxon>
        <taxon>Pseudomonadota</taxon>
        <taxon>Gammaproteobacteria</taxon>
        <taxon>Enterobacterales</taxon>
        <taxon>Morganellaceae</taxon>
        <taxon>Moellerella</taxon>
    </lineage>
</organism>
<feature type="chain" id="PRO_5010000923" description="Thiol:disulfide interchange protein" evidence="7">
    <location>
        <begin position="19"/>
        <end position="230"/>
    </location>
</feature>
<keyword evidence="5" id="KW-1015">Disulfide bond</keyword>
<feature type="signal peptide" evidence="7">
    <location>
        <begin position="1"/>
        <end position="18"/>
    </location>
</feature>
<comment type="function">
    <text evidence="7">Required for disulfide bond formation in some periplasmic proteins. Acts by transferring its disulfide bond to other proteins and is reduced in the process.</text>
</comment>
<reference evidence="10 11" key="1">
    <citation type="submission" date="2015-07" db="EMBL/GenBank/DDBJ databases">
        <title>ATOL: Assembling a taxonomically balanced genome-scale reconstruction of the evolutionary history of the Enterobacteriaceae.</title>
        <authorList>
            <person name="Plunkett G.III."/>
            <person name="Neeno-Eckwall E.C."/>
            <person name="Glasner J.D."/>
            <person name="Perna N.T."/>
        </authorList>
    </citation>
    <scope>NUCLEOTIDE SEQUENCE [LARGE SCALE GENOMIC DNA]</scope>
    <source>
        <strain evidence="10 11">ATCC 35017</strain>
    </source>
</reference>
<dbReference type="CDD" id="cd03020">
    <property type="entry name" value="DsbA_DsbC_DsbG"/>
    <property type="match status" value="1"/>
</dbReference>
<dbReference type="InterPro" id="IPR051470">
    <property type="entry name" value="Thiol:disulfide_interchange"/>
</dbReference>
<dbReference type="InterPro" id="IPR036249">
    <property type="entry name" value="Thioredoxin-like_sf"/>
</dbReference>
<feature type="domain" description="Disulphide bond isomerase DsbC/G N-terminal" evidence="8">
    <location>
        <begin position="19"/>
        <end position="84"/>
    </location>
</feature>
<comment type="caution">
    <text evidence="10">The sequence shown here is derived from an EMBL/GenBank/DDBJ whole genome shotgun (WGS) entry which is preliminary data.</text>
</comment>
<dbReference type="InterPro" id="IPR018950">
    <property type="entry name" value="DiS-bond_isomerase_DsbC/G_N"/>
</dbReference>
<dbReference type="PANTHER" id="PTHR35272">
    <property type="entry name" value="THIOL:DISULFIDE INTERCHANGE PROTEIN DSBC-RELATED"/>
    <property type="match status" value="1"/>
</dbReference>
<gene>
    <name evidence="10" type="ORF">M992_1414</name>
</gene>
<keyword evidence="11" id="KW-1185">Reference proteome</keyword>
<evidence type="ECO:0000256" key="1">
    <source>
        <dbReference type="ARBA" id="ARBA00004418"/>
    </source>
</evidence>
<evidence type="ECO:0000256" key="5">
    <source>
        <dbReference type="ARBA" id="ARBA00023157"/>
    </source>
</evidence>
<evidence type="ECO:0000313" key="10">
    <source>
        <dbReference type="EMBL" id="KPD03281.1"/>
    </source>
</evidence>
<dbReference type="Gene3D" id="3.10.450.70">
    <property type="entry name" value="Disulphide bond isomerase, DsbC/G, N-terminal"/>
    <property type="match status" value="1"/>
</dbReference>
<accession>A0A0N0IB38</accession>
<keyword evidence="4 7" id="KW-0574">Periplasm</keyword>
<evidence type="ECO:0000256" key="3">
    <source>
        <dbReference type="ARBA" id="ARBA00022729"/>
    </source>
</evidence>
<dbReference type="InterPro" id="IPR017937">
    <property type="entry name" value="Thioredoxin_CS"/>
</dbReference>
<dbReference type="GO" id="GO:0042597">
    <property type="term" value="C:periplasmic space"/>
    <property type="evidence" value="ECO:0007669"/>
    <property type="project" value="UniProtKB-SubCell"/>
</dbReference>
<dbReference type="InterPro" id="IPR012336">
    <property type="entry name" value="Thioredoxin-like_fold"/>
</dbReference>
<dbReference type="EMBL" id="LGAA01000014">
    <property type="protein sequence ID" value="KPD03281.1"/>
    <property type="molecule type" value="Genomic_DNA"/>
</dbReference>
<protein>
    <recommendedName>
        <fullName evidence="7">Thiol:disulfide interchange protein</fullName>
    </recommendedName>
</protein>
<name>A0A0N0IB38_9GAMM</name>
<dbReference type="Proteomes" id="UP000053226">
    <property type="component" value="Unassembled WGS sequence"/>
</dbReference>
<dbReference type="AlphaFoldDB" id="A0A0N0IB38"/>
<evidence type="ECO:0000256" key="6">
    <source>
        <dbReference type="ARBA" id="ARBA00023284"/>
    </source>
</evidence>
<comment type="subcellular location">
    <subcellularLocation>
        <location evidence="1 7">Periplasm</location>
    </subcellularLocation>
</comment>
<dbReference type="SUPFAM" id="SSF52833">
    <property type="entry name" value="Thioredoxin-like"/>
    <property type="match status" value="1"/>
</dbReference>
<dbReference type="InterPro" id="IPR033954">
    <property type="entry name" value="DiS-bond_Isoase_DsbC/G"/>
</dbReference>
<dbReference type="InterPro" id="IPR009094">
    <property type="entry name" value="DiS-bond_isomerase_DsbC/G_N_sf"/>
</dbReference>
<sequence>MKRILLLAGLFVSFTSIASVNDKTIETALKKYNMTAESIKPSPIVGLNTVVTANGVVYVTDDGKYLLEGPIYDISTKTPTNITNKSLMKKIDDLKDEMIVFKAPKEKYVVTVFTDITCGYCKKLHSSVNEMNDKGITVRYLAFPRQGLQHESAKQMASIWCNALPQKALTDAFKGESVAMIDNCKIDFSRHMQVGKLFGLTGTPAILLDDGQLISGYLSADALAKALDNK</sequence>
<dbReference type="Pfam" id="PF10411">
    <property type="entry name" value="DsbC_N"/>
    <property type="match status" value="1"/>
</dbReference>
<evidence type="ECO:0000256" key="4">
    <source>
        <dbReference type="ARBA" id="ARBA00022764"/>
    </source>
</evidence>
<proteinExistence type="inferred from homology"/>
<evidence type="ECO:0000259" key="8">
    <source>
        <dbReference type="Pfam" id="PF10411"/>
    </source>
</evidence>
<keyword evidence="3 7" id="KW-0732">Signal</keyword>
<evidence type="ECO:0000256" key="2">
    <source>
        <dbReference type="ARBA" id="ARBA00009813"/>
    </source>
</evidence>
<dbReference type="PROSITE" id="PS00194">
    <property type="entry name" value="THIOREDOXIN_1"/>
    <property type="match status" value="1"/>
</dbReference>
<feature type="domain" description="Thioredoxin-like fold" evidence="9">
    <location>
        <begin position="103"/>
        <end position="227"/>
    </location>
</feature>
<dbReference type="RefSeq" id="WP_053907908.1">
    <property type="nucleotide sequence ID" value="NZ_CAWMUS010000014.1"/>
</dbReference>
<dbReference type="NCBIfam" id="NF008129">
    <property type="entry name" value="PRK10877.1"/>
    <property type="match status" value="1"/>
</dbReference>
<evidence type="ECO:0000313" key="11">
    <source>
        <dbReference type="Proteomes" id="UP000053226"/>
    </source>
</evidence>
<dbReference type="Gene3D" id="3.40.30.10">
    <property type="entry name" value="Glutaredoxin"/>
    <property type="match status" value="1"/>
</dbReference>
<evidence type="ECO:0000256" key="7">
    <source>
        <dbReference type="RuleBase" id="RU364038"/>
    </source>
</evidence>
<evidence type="ECO:0000259" key="9">
    <source>
        <dbReference type="Pfam" id="PF13098"/>
    </source>
</evidence>
<dbReference type="PANTHER" id="PTHR35272:SF3">
    <property type="entry name" value="THIOL:DISULFIDE INTERCHANGE PROTEIN DSBC"/>
    <property type="match status" value="1"/>
</dbReference>
<dbReference type="SUPFAM" id="SSF54423">
    <property type="entry name" value="DsbC/DsbG N-terminal domain-like"/>
    <property type="match status" value="1"/>
</dbReference>
<comment type="similarity">
    <text evidence="2 7">Belongs to the thioredoxin family. DsbC subfamily.</text>
</comment>
<dbReference type="OrthoDB" id="12976at2"/>
<dbReference type="Pfam" id="PF13098">
    <property type="entry name" value="Thioredoxin_2"/>
    <property type="match status" value="1"/>
</dbReference>
<keyword evidence="6 7" id="KW-0676">Redox-active center</keyword>